<organism evidence="1 2">
    <name type="scientific">Pseudoalteromonas luteoviolacea CPMOR-1</name>
    <dbReference type="NCBI Taxonomy" id="1365248"/>
    <lineage>
        <taxon>Bacteria</taxon>
        <taxon>Pseudomonadati</taxon>
        <taxon>Pseudomonadota</taxon>
        <taxon>Gammaproteobacteria</taxon>
        <taxon>Alteromonadales</taxon>
        <taxon>Pseudoalteromonadaceae</taxon>
        <taxon>Pseudoalteromonas</taxon>
    </lineage>
</organism>
<gene>
    <name evidence="1" type="ORF">N473_02450</name>
</gene>
<evidence type="ECO:0008006" key="3">
    <source>
        <dbReference type="Google" id="ProtNLM"/>
    </source>
</evidence>
<dbReference type="Gene3D" id="2.120.10.30">
    <property type="entry name" value="TolB, C-terminal domain"/>
    <property type="match status" value="1"/>
</dbReference>
<dbReference type="RefSeq" id="WP_063369449.1">
    <property type="nucleotide sequence ID" value="NZ_AUYC01000051.1"/>
</dbReference>
<accession>A0A167IPD3</accession>
<sequence>MKRRGFVKSTLIMSALGGAGISLPIWANQPKLTTSYTHRLNDSDLLSSNINSPALLIENPQQTIVEISLKSRVARRYGSKVYILFESTNQIAIYDDKGQEVGAVPLNMHVKDFAIDEKRQRLFVTGETSYSIYALNFKGEVLGSFGEFGTELEHQLNGVKSITCDASGYVHVLNSDSNNIKLYDSQGVYVKSYGPRNLYTKTRLSIIDGYHSITVLGGKFADTVYKFDISGRPLG</sequence>
<name>A0A167IPD3_9GAMM</name>
<dbReference type="Proteomes" id="UP000076486">
    <property type="component" value="Unassembled WGS sequence"/>
</dbReference>
<proteinExistence type="predicted"/>
<reference evidence="1 2" key="1">
    <citation type="submission" date="2013-07" db="EMBL/GenBank/DDBJ databases">
        <title>Comparative Genomic and Metabolomic Analysis of Twelve Strains of Pseudoalteromonas luteoviolacea.</title>
        <authorList>
            <person name="Vynne N.G."/>
            <person name="Mansson M."/>
            <person name="Gram L."/>
        </authorList>
    </citation>
    <scope>NUCLEOTIDE SEQUENCE [LARGE SCALE GENOMIC DNA]</scope>
    <source>
        <strain evidence="1 2">CPMOR-1</strain>
    </source>
</reference>
<evidence type="ECO:0000313" key="1">
    <source>
        <dbReference type="EMBL" id="KZN59792.1"/>
    </source>
</evidence>
<protein>
    <recommendedName>
        <fullName evidence="3">6-bladed beta-propeller</fullName>
    </recommendedName>
</protein>
<dbReference type="PATRIC" id="fig|1365248.3.peg.4233"/>
<evidence type="ECO:0000313" key="2">
    <source>
        <dbReference type="Proteomes" id="UP000076486"/>
    </source>
</evidence>
<dbReference type="InterPro" id="IPR011042">
    <property type="entry name" value="6-blade_b-propeller_TolB-like"/>
</dbReference>
<dbReference type="AlphaFoldDB" id="A0A167IPD3"/>
<dbReference type="SUPFAM" id="SSF101898">
    <property type="entry name" value="NHL repeat"/>
    <property type="match status" value="1"/>
</dbReference>
<dbReference type="EMBL" id="AUYC01000051">
    <property type="protein sequence ID" value="KZN59792.1"/>
    <property type="molecule type" value="Genomic_DNA"/>
</dbReference>
<comment type="caution">
    <text evidence="1">The sequence shown here is derived from an EMBL/GenBank/DDBJ whole genome shotgun (WGS) entry which is preliminary data.</text>
</comment>